<keyword evidence="6" id="KW-0969">Cilium</keyword>
<dbReference type="SUPFAM" id="SSF117143">
    <property type="entry name" value="Flagellar hook protein flgE"/>
    <property type="match status" value="1"/>
</dbReference>
<evidence type="ECO:0000259" key="3">
    <source>
        <dbReference type="Pfam" id="PF00460"/>
    </source>
</evidence>
<evidence type="ECO:0000313" key="6">
    <source>
        <dbReference type="EMBL" id="MEL5987634.1"/>
    </source>
</evidence>
<proteinExistence type="inferred from homology"/>
<comment type="similarity">
    <text evidence="1 2">Belongs to the flagella basal body rod proteins family.</text>
</comment>
<organism evidence="6 7">
    <name type="scientific">Kurthia gibsonii</name>
    <dbReference type="NCBI Taxonomy" id="33946"/>
    <lineage>
        <taxon>Bacteria</taxon>
        <taxon>Bacillati</taxon>
        <taxon>Bacillota</taxon>
        <taxon>Bacilli</taxon>
        <taxon>Bacillales</taxon>
        <taxon>Caryophanaceae</taxon>
        <taxon>Kurthia</taxon>
    </lineage>
</organism>
<feature type="domain" description="Flagellar basal-body/hook protein C-terminal" evidence="4">
    <location>
        <begin position="230"/>
        <end position="274"/>
    </location>
</feature>
<accession>A0ABU9LIT8</accession>
<keyword evidence="2" id="KW-0975">Bacterial flagellum</keyword>
<keyword evidence="6" id="KW-0282">Flagellum</keyword>
<dbReference type="InterPro" id="IPR019776">
    <property type="entry name" value="Flagellar_basal_body_rod_CS"/>
</dbReference>
<comment type="subcellular location">
    <subcellularLocation>
        <location evidence="2">Bacterial flagellum basal body</location>
    </subcellularLocation>
</comment>
<dbReference type="RefSeq" id="WP_121178248.1">
    <property type="nucleotide sequence ID" value="NZ_JBCEWA010000003.1"/>
</dbReference>
<evidence type="ECO:0000313" key="7">
    <source>
        <dbReference type="Proteomes" id="UP001398420"/>
    </source>
</evidence>
<dbReference type="InterPro" id="IPR020013">
    <property type="entry name" value="Flagellar_FlgE/F/G"/>
</dbReference>
<evidence type="ECO:0000256" key="1">
    <source>
        <dbReference type="ARBA" id="ARBA00009677"/>
    </source>
</evidence>
<dbReference type="PANTHER" id="PTHR30435:SF19">
    <property type="entry name" value="FLAGELLAR BASAL-BODY ROD PROTEIN FLGG"/>
    <property type="match status" value="1"/>
</dbReference>
<dbReference type="PANTHER" id="PTHR30435">
    <property type="entry name" value="FLAGELLAR PROTEIN"/>
    <property type="match status" value="1"/>
</dbReference>
<name>A0ABU9LIT8_9BACL</name>
<dbReference type="InterPro" id="IPR001444">
    <property type="entry name" value="Flag_bb_rod_N"/>
</dbReference>
<dbReference type="Pfam" id="PF06429">
    <property type="entry name" value="Flg_bbr_C"/>
    <property type="match status" value="1"/>
</dbReference>
<feature type="domain" description="Flagellar basal body rod protein N-terminal" evidence="3">
    <location>
        <begin position="5"/>
        <end position="35"/>
    </location>
</feature>
<comment type="caution">
    <text evidence="6">The sequence shown here is derived from an EMBL/GenBank/DDBJ whole genome shotgun (WGS) entry which is preliminary data.</text>
</comment>
<protein>
    <submittedName>
        <fullName evidence="6">Flagellar hook-basal body protein</fullName>
    </submittedName>
</protein>
<evidence type="ECO:0000259" key="4">
    <source>
        <dbReference type="Pfam" id="PF06429"/>
    </source>
</evidence>
<dbReference type="Pfam" id="PF00460">
    <property type="entry name" value="Flg_bb_rod"/>
    <property type="match status" value="1"/>
</dbReference>
<keyword evidence="6" id="KW-0966">Cell projection</keyword>
<feature type="domain" description="Flagellar hook protein FlgE/F/G-like D1" evidence="5">
    <location>
        <begin position="118"/>
        <end position="181"/>
    </location>
</feature>
<dbReference type="Proteomes" id="UP001398420">
    <property type="component" value="Unassembled WGS sequence"/>
</dbReference>
<dbReference type="InterPro" id="IPR037925">
    <property type="entry name" value="FlgE/F/G-like"/>
</dbReference>
<evidence type="ECO:0000256" key="2">
    <source>
        <dbReference type="RuleBase" id="RU362116"/>
    </source>
</evidence>
<dbReference type="Pfam" id="PF22692">
    <property type="entry name" value="LlgE_F_G_D1"/>
    <property type="match status" value="1"/>
</dbReference>
<sequence>MFRGFYTAATGMIAQQRRTEMLSNNIANANTPGYKADQSTIRSFPNMLMSSIQKTGAASLQNGFNPSNMQQIGDLGTGVYMQETLPNFLQGSIVETESNTDVALLDGDLPVNPQTGKQGAVFFKVQTADNRQAYTRNGNFTIDGQGFLTTARGEYVLDENNNRIALQNNDFTLKSTGEITVDGQQVARLGIAYSDQPDALEKQENGLYFTANNQDLPNAYNANGVTFTMQQGFTESSNVDSAQTMTTMMEAYRVFEANQKVLQAYDRSMDKAVNEIGKV</sequence>
<dbReference type="NCBIfam" id="TIGR03506">
    <property type="entry name" value="FlgEFG_subfam"/>
    <property type="match status" value="1"/>
</dbReference>
<reference evidence="6 7" key="1">
    <citation type="submission" date="2024-04" db="EMBL/GenBank/DDBJ databases">
        <authorList>
            <person name="Wu Y.S."/>
            <person name="Zhang L."/>
        </authorList>
    </citation>
    <scope>NUCLEOTIDE SEQUENCE [LARGE SCALE GENOMIC DNA]</scope>
    <source>
        <strain evidence="6 7">KG-01</strain>
    </source>
</reference>
<keyword evidence="7" id="KW-1185">Reference proteome</keyword>
<evidence type="ECO:0000259" key="5">
    <source>
        <dbReference type="Pfam" id="PF22692"/>
    </source>
</evidence>
<dbReference type="InterPro" id="IPR053967">
    <property type="entry name" value="LlgE_F_G-like_D1"/>
</dbReference>
<dbReference type="PROSITE" id="PS00588">
    <property type="entry name" value="FLAGELLA_BB_ROD"/>
    <property type="match status" value="1"/>
</dbReference>
<dbReference type="InterPro" id="IPR010930">
    <property type="entry name" value="Flg_bb/hook_C_dom"/>
</dbReference>
<gene>
    <name evidence="6" type="ORF">AAF454_04330</name>
</gene>
<dbReference type="EMBL" id="JBCEWA010000003">
    <property type="protein sequence ID" value="MEL5987634.1"/>
    <property type="molecule type" value="Genomic_DNA"/>
</dbReference>